<reference evidence="5" key="1">
    <citation type="submission" date="2017-09" db="EMBL/GenBank/DDBJ databases">
        <title>Depth-based differentiation of microbial function through sediment-hosted aquifers and enrichment of novel symbionts in the deep terrestrial subsurface.</title>
        <authorList>
            <person name="Probst A.J."/>
            <person name="Ladd B."/>
            <person name="Jarett J.K."/>
            <person name="Geller-Mcgrath D.E."/>
            <person name="Sieber C.M.K."/>
            <person name="Emerson J.B."/>
            <person name="Anantharaman K."/>
            <person name="Thomas B.C."/>
            <person name="Malmstrom R."/>
            <person name="Stieglmeier M."/>
            <person name="Klingl A."/>
            <person name="Woyke T."/>
            <person name="Ryan C.M."/>
            <person name="Banfield J.F."/>
        </authorList>
    </citation>
    <scope>NUCLEOTIDE SEQUENCE [LARGE SCALE GENOMIC DNA]</scope>
</reference>
<dbReference type="InterPro" id="IPR002068">
    <property type="entry name" value="A-crystallin/Hsp20_dom"/>
</dbReference>
<gene>
    <name evidence="4" type="ORF">COU23_02275</name>
</gene>
<evidence type="ECO:0000313" key="5">
    <source>
        <dbReference type="Proteomes" id="UP000231464"/>
    </source>
</evidence>
<name>A0A2M6WA96_9BACT</name>
<feature type="domain" description="SHSP" evidence="3">
    <location>
        <begin position="62"/>
        <end position="174"/>
    </location>
</feature>
<dbReference type="EMBL" id="PFBP01000038">
    <property type="protein sequence ID" value="PIT89738.1"/>
    <property type="molecule type" value="Genomic_DNA"/>
</dbReference>
<dbReference type="InterPro" id="IPR031107">
    <property type="entry name" value="Small_HSP"/>
</dbReference>
<dbReference type="InterPro" id="IPR008978">
    <property type="entry name" value="HSP20-like_chaperone"/>
</dbReference>
<evidence type="ECO:0000259" key="3">
    <source>
        <dbReference type="PROSITE" id="PS01031"/>
    </source>
</evidence>
<dbReference type="PANTHER" id="PTHR11527">
    <property type="entry name" value="HEAT-SHOCK PROTEIN 20 FAMILY MEMBER"/>
    <property type="match status" value="1"/>
</dbReference>
<dbReference type="Gene3D" id="2.60.40.790">
    <property type="match status" value="1"/>
</dbReference>
<dbReference type="Proteomes" id="UP000231464">
    <property type="component" value="Unassembled WGS sequence"/>
</dbReference>
<comment type="similarity">
    <text evidence="1 2">Belongs to the small heat shock protein (HSP20) family.</text>
</comment>
<dbReference type="Pfam" id="PF00011">
    <property type="entry name" value="HSP20"/>
    <property type="match status" value="1"/>
</dbReference>
<sequence>MYNKIVSVHKLLTNFNFMANFFNKIKRNNPELEDENLITENYNNHEKIESDLTKNETAWNNNANNEGQLSVDVFQTRDSLIIKSTIAGVKPENIDISIDNDVLTIRGERQMEEKTEVTDYFYQECYWGGFSRSVVLPIEIKADEVEASIKNGVLTVILPKVKKNKSVAVKVKSE</sequence>
<proteinExistence type="inferred from homology"/>
<dbReference type="PROSITE" id="PS01031">
    <property type="entry name" value="SHSP"/>
    <property type="match status" value="1"/>
</dbReference>
<dbReference type="SUPFAM" id="SSF49764">
    <property type="entry name" value="HSP20-like chaperones"/>
    <property type="match status" value="1"/>
</dbReference>
<accession>A0A2M6WA96</accession>
<protein>
    <recommendedName>
        <fullName evidence="3">SHSP domain-containing protein</fullName>
    </recommendedName>
</protein>
<dbReference type="AlphaFoldDB" id="A0A2M6WA96"/>
<organism evidence="4 5">
    <name type="scientific">Candidatus Kuenenbacteria bacterium CG10_big_fil_rev_8_21_14_0_10_36_11</name>
    <dbReference type="NCBI Taxonomy" id="1974618"/>
    <lineage>
        <taxon>Bacteria</taxon>
        <taxon>Candidatus Kueneniibacteriota</taxon>
    </lineage>
</organism>
<evidence type="ECO:0000256" key="2">
    <source>
        <dbReference type="RuleBase" id="RU003616"/>
    </source>
</evidence>
<dbReference type="CDD" id="cd06464">
    <property type="entry name" value="ACD_sHsps-like"/>
    <property type="match status" value="1"/>
</dbReference>
<evidence type="ECO:0000313" key="4">
    <source>
        <dbReference type="EMBL" id="PIT89738.1"/>
    </source>
</evidence>
<comment type="caution">
    <text evidence="4">The sequence shown here is derived from an EMBL/GenBank/DDBJ whole genome shotgun (WGS) entry which is preliminary data.</text>
</comment>
<evidence type="ECO:0000256" key="1">
    <source>
        <dbReference type="PROSITE-ProRule" id="PRU00285"/>
    </source>
</evidence>